<dbReference type="EMBL" id="CAWYQH010000174">
    <property type="protein sequence ID" value="CAK8698326.1"/>
    <property type="molecule type" value="Genomic_DNA"/>
</dbReference>
<feature type="domain" description="LRAT" evidence="2">
    <location>
        <begin position="89"/>
        <end position="181"/>
    </location>
</feature>
<feature type="compositionally biased region" description="Polar residues" evidence="1">
    <location>
        <begin position="1"/>
        <end position="10"/>
    </location>
</feature>
<dbReference type="Proteomes" id="UP001642483">
    <property type="component" value="Unassembled WGS sequence"/>
</dbReference>
<gene>
    <name evidence="3" type="ORF">CVLEPA_LOCUS31768</name>
</gene>
<evidence type="ECO:0000313" key="3">
    <source>
        <dbReference type="EMBL" id="CAK8698326.1"/>
    </source>
</evidence>
<dbReference type="Gene3D" id="3.90.1720.10">
    <property type="entry name" value="endopeptidase domain like (from Nostoc punctiforme)"/>
    <property type="match status" value="1"/>
</dbReference>
<keyword evidence="4" id="KW-1185">Reference proteome</keyword>
<organism evidence="3 4">
    <name type="scientific">Clavelina lepadiformis</name>
    <name type="common">Light-bulb sea squirt</name>
    <name type="synonym">Ascidia lepadiformis</name>
    <dbReference type="NCBI Taxonomy" id="159417"/>
    <lineage>
        <taxon>Eukaryota</taxon>
        <taxon>Metazoa</taxon>
        <taxon>Chordata</taxon>
        <taxon>Tunicata</taxon>
        <taxon>Ascidiacea</taxon>
        <taxon>Aplousobranchia</taxon>
        <taxon>Clavelinidae</taxon>
        <taxon>Clavelina</taxon>
    </lineage>
</organism>
<evidence type="ECO:0000259" key="2">
    <source>
        <dbReference type="PROSITE" id="PS51934"/>
    </source>
</evidence>
<reference evidence="3 4" key="1">
    <citation type="submission" date="2024-02" db="EMBL/GenBank/DDBJ databases">
        <authorList>
            <person name="Daric V."/>
            <person name="Darras S."/>
        </authorList>
    </citation>
    <scope>NUCLEOTIDE SEQUENCE [LARGE SCALE GENOMIC DNA]</scope>
</reference>
<feature type="region of interest" description="Disordered" evidence="1">
    <location>
        <begin position="1"/>
        <end position="21"/>
    </location>
</feature>
<evidence type="ECO:0000313" key="4">
    <source>
        <dbReference type="Proteomes" id="UP001642483"/>
    </source>
</evidence>
<name>A0ABP0H4Z2_CLALP</name>
<sequence>MGQNESNSAYKQVASATEGDPTKNEDLMFVFHTTDEDSSDRVVHDNKMDYEMWPYYVTCNGRLLAERKYYCEPVDNLEFFRQVQPGDAVEFVKAGKRFHWAIYVGHDMFVHLHKGKVCEVKSSEICTDRQARPANIIYKQKSLPAVQIVNNAQTQVGKTSIWSSSECFAMWCRTGKAEFTNEETQIHNLDSKSPKISQGKYVLEMQLDAETATKRFHTLSELVEFRRNVEKFGKEIFIIEHL</sequence>
<accession>A0ABP0H4Z2</accession>
<protein>
    <recommendedName>
        <fullName evidence="2">LRAT domain-containing protein</fullName>
    </recommendedName>
</protein>
<dbReference type="PANTHER" id="PTHR46341">
    <property type="entry name" value="PROTEIN FAM84B-RELATED"/>
    <property type="match status" value="1"/>
</dbReference>
<dbReference type="InterPro" id="IPR043299">
    <property type="entry name" value="LRATD1_LRATD2"/>
</dbReference>
<dbReference type="InterPro" id="IPR007053">
    <property type="entry name" value="LRAT_dom"/>
</dbReference>
<dbReference type="PROSITE" id="PS51934">
    <property type="entry name" value="LRAT"/>
    <property type="match status" value="1"/>
</dbReference>
<evidence type="ECO:0000256" key="1">
    <source>
        <dbReference type="SAM" id="MobiDB-lite"/>
    </source>
</evidence>
<proteinExistence type="predicted"/>
<dbReference type="PANTHER" id="PTHR46341:SF2">
    <property type="entry name" value="PROTEIN LRATD2"/>
    <property type="match status" value="1"/>
</dbReference>
<comment type="caution">
    <text evidence="3">The sequence shown here is derived from an EMBL/GenBank/DDBJ whole genome shotgun (WGS) entry which is preliminary data.</text>
</comment>